<evidence type="ECO:0000256" key="2">
    <source>
        <dbReference type="ARBA" id="ARBA00022771"/>
    </source>
</evidence>
<protein>
    <recommendedName>
        <fullName evidence="10">Dof-type domain-containing protein</fullName>
    </recommendedName>
</protein>
<evidence type="ECO:0000259" key="10">
    <source>
        <dbReference type="PROSITE" id="PS50884"/>
    </source>
</evidence>
<feature type="compositionally biased region" description="Basic and acidic residues" evidence="9">
    <location>
        <begin position="304"/>
        <end position="327"/>
    </location>
</feature>
<name>A0A5N6LFQ8_9ASTR</name>
<dbReference type="GO" id="GO:0008270">
    <property type="term" value="F:zinc ion binding"/>
    <property type="evidence" value="ECO:0007669"/>
    <property type="project" value="UniProtKB-KW"/>
</dbReference>
<keyword evidence="4" id="KW-0805">Transcription regulation</keyword>
<dbReference type="PROSITE" id="PS01361">
    <property type="entry name" value="ZF_DOF_1"/>
    <property type="match status" value="1"/>
</dbReference>
<dbReference type="GO" id="GO:0005634">
    <property type="term" value="C:nucleus"/>
    <property type="evidence" value="ECO:0007669"/>
    <property type="project" value="UniProtKB-SubCell"/>
</dbReference>
<dbReference type="InterPro" id="IPR045174">
    <property type="entry name" value="Dof"/>
</dbReference>
<dbReference type="Pfam" id="PF02701">
    <property type="entry name" value="Zn_ribbon_Dof"/>
    <property type="match status" value="1"/>
</dbReference>
<feature type="compositionally biased region" description="Basic and acidic residues" evidence="9">
    <location>
        <begin position="83"/>
        <end position="94"/>
    </location>
</feature>
<evidence type="ECO:0000256" key="3">
    <source>
        <dbReference type="ARBA" id="ARBA00022833"/>
    </source>
</evidence>
<proteinExistence type="predicted"/>
<evidence type="ECO:0000256" key="9">
    <source>
        <dbReference type="SAM" id="MobiDB-lite"/>
    </source>
</evidence>
<keyword evidence="5 8" id="KW-0238">DNA-binding</keyword>
<feature type="domain" description="Dof-type" evidence="10">
    <location>
        <begin position="96"/>
        <end position="150"/>
    </location>
</feature>
<gene>
    <name evidence="11" type="ORF">E3N88_43133</name>
</gene>
<dbReference type="PANTHER" id="PTHR31089">
    <property type="entry name" value="CYCLIC DOF FACTOR 2"/>
    <property type="match status" value="1"/>
</dbReference>
<dbReference type="AlphaFoldDB" id="A0A5N6LFQ8"/>
<evidence type="ECO:0000313" key="11">
    <source>
        <dbReference type="EMBL" id="KAD1222164.1"/>
    </source>
</evidence>
<dbReference type="InterPro" id="IPR003851">
    <property type="entry name" value="Znf_Dof"/>
</dbReference>
<keyword evidence="7 8" id="KW-0539">Nucleus</keyword>
<comment type="caution">
    <text evidence="11">The sequence shown here is derived from an EMBL/GenBank/DDBJ whole genome shotgun (WGS) entry which is preliminary data.</text>
</comment>
<feature type="region of interest" description="Disordered" evidence="9">
    <location>
        <begin position="280"/>
        <end position="346"/>
    </location>
</feature>
<evidence type="ECO:0000256" key="7">
    <source>
        <dbReference type="ARBA" id="ARBA00023242"/>
    </source>
</evidence>
<dbReference type="OrthoDB" id="1927254at2759"/>
<evidence type="ECO:0000256" key="6">
    <source>
        <dbReference type="ARBA" id="ARBA00023163"/>
    </source>
</evidence>
<feature type="compositionally biased region" description="Basic and acidic residues" evidence="9">
    <location>
        <begin position="32"/>
        <end position="44"/>
    </location>
</feature>
<accession>A0A5N6LFQ8</accession>
<dbReference type="GO" id="GO:0003677">
    <property type="term" value="F:DNA binding"/>
    <property type="evidence" value="ECO:0007669"/>
    <property type="project" value="UniProtKB-UniRule"/>
</dbReference>
<evidence type="ECO:0000256" key="4">
    <source>
        <dbReference type="ARBA" id="ARBA00023015"/>
    </source>
</evidence>
<dbReference type="Proteomes" id="UP000326396">
    <property type="component" value="Unassembled WGS sequence"/>
</dbReference>
<evidence type="ECO:0000313" key="12">
    <source>
        <dbReference type="Proteomes" id="UP000326396"/>
    </source>
</evidence>
<keyword evidence="2 8" id="KW-0863">Zinc-finger</keyword>
<feature type="compositionally biased region" description="Basic and acidic residues" evidence="9">
    <location>
        <begin position="57"/>
        <end position="69"/>
    </location>
</feature>
<keyword evidence="3" id="KW-0862">Zinc</keyword>
<feature type="region of interest" description="Disordered" evidence="9">
    <location>
        <begin position="23"/>
        <end position="96"/>
    </location>
</feature>
<reference evidence="11 12" key="1">
    <citation type="submission" date="2019-05" db="EMBL/GenBank/DDBJ databases">
        <title>Mikania micrantha, genome provides insights into the molecular mechanism of rapid growth.</title>
        <authorList>
            <person name="Liu B."/>
        </authorList>
    </citation>
    <scope>NUCLEOTIDE SEQUENCE [LARGE SCALE GENOMIC DNA]</scope>
    <source>
        <strain evidence="11">NLD-2019</strain>
        <tissue evidence="11">Leaf</tissue>
    </source>
</reference>
<dbReference type="PROSITE" id="PS50884">
    <property type="entry name" value="ZF_DOF_2"/>
    <property type="match status" value="1"/>
</dbReference>
<evidence type="ECO:0000256" key="5">
    <source>
        <dbReference type="ARBA" id="ARBA00023125"/>
    </source>
</evidence>
<keyword evidence="1" id="KW-0479">Metal-binding</keyword>
<dbReference type="GO" id="GO:0003700">
    <property type="term" value="F:DNA-binding transcription factor activity"/>
    <property type="evidence" value="ECO:0007669"/>
    <property type="project" value="InterPro"/>
</dbReference>
<organism evidence="11 12">
    <name type="scientific">Mikania micrantha</name>
    <name type="common">bitter vine</name>
    <dbReference type="NCBI Taxonomy" id="192012"/>
    <lineage>
        <taxon>Eukaryota</taxon>
        <taxon>Viridiplantae</taxon>
        <taxon>Streptophyta</taxon>
        <taxon>Embryophyta</taxon>
        <taxon>Tracheophyta</taxon>
        <taxon>Spermatophyta</taxon>
        <taxon>Magnoliopsida</taxon>
        <taxon>eudicotyledons</taxon>
        <taxon>Gunneridae</taxon>
        <taxon>Pentapetalae</taxon>
        <taxon>asterids</taxon>
        <taxon>campanulids</taxon>
        <taxon>Asterales</taxon>
        <taxon>Asteraceae</taxon>
        <taxon>Asteroideae</taxon>
        <taxon>Heliantheae alliance</taxon>
        <taxon>Eupatorieae</taxon>
        <taxon>Mikania</taxon>
    </lineage>
</organism>
<dbReference type="EMBL" id="SZYD01000962">
    <property type="protein sequence ID" value="KAD1222164.1"/>
    <property type="molecule type" value="Genomic_DNA"/>
</dbReference>
<keyword evidence="6" id="KW-0804">Transcription</keyword>
<dbReference type="PANTHER" id="PTHR31089:SF52">
    <property type="entry name" value="CYCLIC DOF FACTOR 1-LIKE"/>
    <property type="match status" value="1"/>
</dbReference>
<comment type="subcellular location">
    <subcellularLocation>
        <location evidence="8">Nucleus</location>
    </subcellularLocation>
</comment>
<evidence type="ECO:0000256" key="1">
    <source>
        <dbReference type="ARBA" id="ARBA00022723"/>
    </source>
</evidence>
<keyword evidence="12" id="KW-1185">Reference proteome</keyword>
<sequence length="380" mass="42484">MPELKDPAIKLFGKTIQLSHLDHHQQQYCSGDIKKSTEHKHDDNPTTDQSTSPTTNDDPKTPNPDKETPSKYTPKSKNPIKKPNPEEKPQKPDEILPCPRCNSMDTKFCYYNNYNVNQPRHFCKNCQRYWTAGGTMRNTPVGSGRRKNKSLSSASSYRHLIITDTCLNNNGGVLNFGSDVRFCDSTNQDPKFMDKLQKSEDDDSCFASNLVENVGNNVCLRNLNKYPVQIPCFSSHPWNSARFQSPANLYQSGFHMNFYPIPYYWGNPKPTTIQMPLMNTNSSLGKHSRDGNLLLQSSNSGNEEPLKDKDSESLRINDSNKDAKSSERSSIGIPEDKNGSNLNLINGGIHSKAFQSKIDETSEVVGSSLASLQVNPAALS</sequence>
<evidence type="ECO:0000256" key="8">
    <source>
        <dbReference type="PROSITE-ProRule" id="PRU00071"/>
    </source>
</evidence>